<dbReference type="AlphaFoldDB" id="A0A1H6KLJ2"/>
<dbReference type="Pfam" id="PF00892">
    <property type="entry name" value="EamA"/>
    <property type="match status" value="1"/>
</dbReference>
<feature type="transmembrane region" description="Helical" evidence="1">
    <location>
        <begin position="60"/>
        <end position="79"/>
    </location>
</feature>
<dbReference type="Proteomes" id="UP000199634">
    <property type="component" value="Unassembled WGS sequence"/>
</dbReference>
<dbReference type="SUPFAM" id="SSF103481">
    <property type="entry name" value="Multidrug resistance efflux transporter EmrE"/>
    <property type="match status" value="2"/>
</dbReference>
<evidence type="ECO:0000313" key="3">
    <source>
        <dbReference type="EMBL" id="SEH72695.1"/>
    </source>
</evidence>
<feature type="transmembrane region" description="Helical" evidence="1">
    <location>
        <begin position="146"/>
        <end position="165"/>
    </location>
</feature>
<dbReference type="OrthoDB" id="1524053at2"/>
<dbReference type="RefSeq" id="WP_091097147.1">
    <property type="nucleotide sequence ID" value="NZ_FNXE01000011.1"/>
</dbReference>
<keyword evidence="1" id="KW-0472">Membrane</keyword>
<feature type="domain" description="EamA" evidence="2">
    <location>
        <begin position="4"/>
        <end position="133"/>
    </location>
</feature>
<proteinExistence type="predicted"/>
<dbReference type="STRING" id="1159016.SAMN02927937_01086"/>
<keyword evidence="1" id="KW-1133">Transmembrane helix</keyword>
<dbReference type="GO" id="GO:0016020">
    <property type="term" value="C:membrane"/>
    <property type="evidence" value="ECO:0007669"/>
    <property type="project" value="InterPro"/>
</dbReference>
<feature type="transmembrane region" description="Helical" evidence="1">
    <location>
        <begin position="29"/>
        <end position="48"/>
    </location>
</feature>
<accession>A0A1H6KLJ2</accession>
<evidence type="ECO:0000313" key="4">
    <source>
        <dbReference type="Proteomes" id="UP000199634"/>
    </source>
</evidence>
<keyword evidence="4" id="KW-1185">Reference proteome</keyword>
<feature type="transmembrane region" description="Helical" evidence="1">
    <location>
        <begin position="116"/>
        <end position="134"/>
    </location>
</feature>
<feature type="transmembrane region" description="Helical" evidence="1">
    <location>
        <begin position="171"/>
        <end position="194"/>
    </location>
</feature>
<organism evidence="3 4">
    <name type="scientific">Paenimyroides marinum</name>
    <dbReference type="NCBI Taxonomy" id="1159016"/>
    <lineage>
        <taxon>Bacteria</taxon>
        <taxon>Pseudomonadati</taxon>
        <taxon>Bacteroidota</taxon>
        <taxon>Flavobacteriia</taxon>
        <taxon>Flavobacteriales</taxon>
        <taxon>Flavobacteriaceae</taxon>
        <taxon>Paenimyroides</taxon>
    </lineage>
</organism>
<dbReference type="InterPro" id="IPR037185">
    <property type="entry name" value="EmrE-like"/>
</dbReference>
<feature type="transmembrane region" description="Helical" evidence="1">
    <location>
        <begin position="203"/>
        <end position="222"/>
    </location>
</feature>
<evidence type="ECO:0000256" key="1">
    <source>
        <dbReference type="SAM" id="Phobius"/>
    </source>
</evidence>
<dbReference type="InterPro" id="IPR000620">
    <property type="entry name" value="EamA_dom"/>
</dbReference>
<keyword evidence="1" id="KW-0812">Transmembrane</keyword>
<dbReference type="EMBL" id="FNXE01000011">
    <property type="protein sequence ID" value="SEH72695.1"/>
    <property type="molecule type" value="Genomic_DNA"/>
</dbReference>
<sequence length="285" mass="32455">MTSLLLSLSSSLLVGFFIKYLKIKDIKNLFLFVFVNYIVAIIVSYILFYDSITLSALKQSFSYITVLLGVLMPAMFYFLNKSLKESGLAKTDIFQRLSLIIPVVLSFKLFNEVFTWSKFIAIVLAFVSIVFLLYKKSTKDGKFNIIYPLMVFLGYGTVDTLFKILALNKDIPYIVALFLVFVSCAIITGSYLFFIKVKWNYKYIFYGIILGCLNFSNIYFYLKAHKIFFNSPTLVFITMNLGVIIGGTFIGKLYFKEKITKNAGIGILLAIISVILLALIQLKIL</sequence>
<name>A0A1H6KLJ2_9FLAO</name>
<feature type="transmembrane region" description="Helical" evidence="1">
    <location>
        <begin position="262"/>
        <end position="282"/>
    </location>
</feature>
<protein>
    <submittedName>
        <fullName evidence="3">EamA-like transporter family protein</fullName>
    </submittedName>
</protein>
<feature type="transmembrane region" description="Helical" evidence="1">
    <location>
        <begin position="234"/>
        <end position="255"/>
    </location>
</feature>
<gene>
    <name evidence="3" type="ORF">SAMN02927937_01086</name>
</gene>
<evidence type="ECO:0000259" key="2">
    <source>
        <dbReference type="Pfam" id="PF00892"/>
    </source>
</evidence>
<reference evidence="3 4" key="1">
    <citation type="submission" date="2016-10" db="EMBL/GenBank/DDBJ databases">
        <authorList>
            <person name="de Groot N.N."/>
        </authorList>
    </citation>
    <scope>NUCLEOTIDE SEQUENCE [LARGE SCALE GENOMIC DNA]</scope>
    <source>
        <strain evidence="3 4">CGMCC 1.10825</strain>
    </source>
</reference>